<evidence type="ECO:0000256" key="10">
    <source>
        <dbReference type="ARBA" id="ARBA00064635"/>
    </source>
</evidence>
<feature type="compositionally biased region" description="Basic residues" evidence="12">
    <location>
        <begin position="740"/>
        <end position="750"/>
    </location>
</feature>
<dbReference type="FunCoup" id="A0A7R8UDW7">
    <property type="interactions" value="1575"/>
</dbReference>
<evidence type="ECO:0000259" key="15">
    <source>
        <dbReference type="PROSITE" id="PS51469"/>
    </source>
</evidence>
<feature type="region of interest" description="Disordered" evidence="12">
    <location>
        <begin position="69"/>
        <end position="124"/>
    </location>
</feature>
<sequence length="1392" mass="152154">MRHRLSIAYMSLLLISLISSCLLFLIVASEATKPTNDGSREAESPHIVLADDSVNDGCVKDSLVGAHEGVVAGVPPPASDSVSRQKSDSSYVPRSEVYSEGSALSGKSESSGGDKNKQFGNVPNAVENTNQQNVQAVEHTEPPQPAPIDAERNGGPATAESAATAPDAGDIAKDVAEETLPDIPANPAVITLGDKAPELILDDPLNGDDAETIDASTNNTEDNQEQPTSKSFTQDGIVIMSEPKSSKKEVVLPQEVPPDEPPPQVDDSGGRTVSRHQDASKNIQDVKDSHISAPQDAAAILDIPVSSGEDTSSSPSPPPEVNLTVEENPMPVFSEWAQKRMEEAEKKLEKEVVNSSAMKKNTVTGNKQQPLKLRTKNYASPDCGAKIIASNADAQNTGALLTSTKDEYMLSPCTNRIWFVVELCEAIQAEKVDLANFELFSSSPKNFSVAVSNRFPTREWSNVGRFVADDQRNIQSFALHPHLFGKFVRVDIHSHYNSEHFCPISLFRVYGTSEFEAFETENRLPADDLDDFDDEDAAEVSGNNLNKNENNLFKSASDAVLSIVKKAAEVLVKTNSNKTEADALASNKTSSKLQFEQQCSTLRHAFICEKCEESIVNRTNDLLSCRYNQLISLLGIEILRAHLLTSQICAKRFNLDTLAYDSLACTSHSSPYLDEQNSFILNAFPLEYLAAICHILVTDINSKRHSRYGSTGPGSDSAMNLTIDQKPGTGQFVNIENRSRHAKPVPKSKLPKLPTKDSTGGTVVVNPSKKIDLSKGRDDEHTPSQSEGNTKTENEKDPKTRDSERSSTTANSGTDSVTIQKDIDISHSEESKPILVPDVNIFNLVDDVPETGGESVDESTEGKSAADENVGDSNELASSQNKSEEVNNIQDSTGAGGSALDIEPTTWDNIDHMLNEQGTSDTAETSEGGSSFTQQAPQRVHSESVFLRLSNRIKALERNMSLSGQYLEELSRRYKKQVEELQHSFAKTLATIDEQNRRALEKEQILITQNRNLNEQLNEISTRLNNWIVFGICFFVFLMFQTFVLWLRSHRENRRILKHFEESSLSQRRRSTPRKKLLRQKSVEGVSGHPSPTHKSRRPSEEADRISGSYKNLLIDDEVQNIGGMDEAKDTFGEMGVKTAKPRNRKISSARRNGSLEPKALLFGRQESAPGDFVRPNVSPSVGSQEDDGMILEDDYETYVPGTDLAYNEFMPEGPSGSQMNGKVQNGTKTSSKKTSKVRRLSSPSFLKSTFSRSGSAKKSAHSPTGWEWYRLRKSEPKSTAPSAAGDTNRTNASPSSQQANDVNGKPSKKSRSESPELSIKLNGFGNGSSTPNSSISTDVMAASSNHNGSDDSIRTSETSLTTAGSILSNGNRHSSSTKKHGSFRRILKKVF</sequence>
<gene>
    <name evidence="16" type="ORF">HERILL_LOCUS2137</name>
</gene>
<feature type="compositionally biased region" description="Polar residues" evidence="12">
    <location>
        <begin position="1364"/>
        <end position="1375"/>
    </location>
</feature>
<dbReference type="PROSITE" id="PS51257">
    <property type="entry name" value="PROKAR_LIPOPROTEIN"/>
    <property type="match status" value="1"/>
</dbReference>
<evidence type="ECO:0000256" key="6">
    <source>
        <dbReference type="ARBA" id="ARBA00023136"/>
    </source>
</evidence>
<feature type="compositionally biased region" description="Polar residues" evidence="12">
    <location>
        <begin position="919"/>
        <end position="937"/>
    </location>
</feature>
<feature type="compositionally biased region" description="Polar residues" evidence="12">
    <location>
        <begin position="1242"/>
        <end position="1257"/>
    </location>
</feature>
<keyword evidence="3 14" id="KW-0732">Signal</keyword>
<feature type="compositionally biased region" description="Polar residues" evidence="12">
    <location>
        <begin position="214"/>
        <end position="234"/>
    </location>
</feature>
<feature type="compositionally biased region" description="Low complexity" evidence="12">
    <location>
        <begin position="79"/>
        <end position="90"/>
    </location>
</feature>
<feature type="compositionally biased region" description="Polar residues" evidence="12">
    <location>
        <begin position="713"/>
        <end position="723"/>
    </location>
</feature>
<feature type="compositionally biased region" description="Basic and acidic residues" evidence="12">
    <location>
        <begin position="769"/>
        <end position="782"/>
    </location>
</feature>
<feature type="compositionally biased region" description="Basic and acidic residues" evidence="12">
    <location>
        <begin position="275"/>
        <end position="290"/>
    </location>
</feature>
<comment type="similarity">
    <text evidence="9">Belongs to the SLP1 family.</text>
</comment>
<feature type="compositionally biased region" description="Basic residues" evidence="12">
    <location>
        <begin position="1231"/>
        <end position="1240"/>
    </location>
</feature>
<evidence type="ECO:0000256" key="1">
    <source>
        <dbReference type="ARBA" id="ARBA00004389"/>
    </source>
</evidence>
<feature type="region of interest" description="Disordered" evidence="12">
    <location>
        <begin position="305"/>
        <end position="325"/>
    </location>
</feature>
<dbReference type="Proteomes" id="UP000594454">
    <property type="component" value="Chromosome 1"/>
</dbReference>
<dbReference type="PANTHER" id="PTHR12953">
    <property type="entry name" value="MEMBRANE PROTEIN CH1 RELATED"/>
    <property type="match status" value="1"/>
</dbReference>
<feature type="signal peptide" evidence="14">
    <location>
        <begin position="1"/>
        <end position="31"/>
    </location>
</feature>
<keyword evidence="17" id="KW-1185">Reference proteome</keyword>
<feature type="compositionally biased region" description="Pro residues" evidence="12">
    <location>
        <begin position="255"/>
        <end position="264"/>
    </location>
</feature>
<dbReference type="GO" id="GO:0005789">
    <property type="term" value="C:endoplasmic reticulum membrane"/>
    <property type="evidence" value="ECO:0007669"/>
    <property type="project" value="UniProtKB-SubCell"/>
</dbReference>
<name>A0A7R8UDW7_HERIL</name>
<evidence type="ECO:0000256" key="8">
    <source>
        <dbReference type="ARBA" id="ARBA00046288"/>
    </source>
</evidence>
<keyword evidence="7" id="KW-0325">Glycoprotein</keyword>
<dbReference type="GO" id="GO:0034975">
    <property type="term" value="P:protein folding in endoplasmic reticulum"/>
    <property type="evidence" value="ECO:0007669"/>
    <property type="project" value="TreeGrafter"/>
</dbReference>
<dbReference type="EMBL" id="LR899009">
    <property type="protein sequence ID" value="CAD7078894.1"/>
    <property type="molecule type" value="Genomic_DNA"/>
</dbReference>
<evidence type="ECO:0000256" key="3">
    <source>
        <dbReference type="ARBA" id="ARBA00022729"/>
    </source>
</evidence>
<dbReference type="PANTHER" id="PTHR12953:SF0">
    <property type="entry name" value="SUN DOMAIN-CONTAINING OSSIFICATION FACTOR"/>
    <property type="match status" value="1"/>
</dbReference>
<feature type="compositionally biased region" description="Polar residues" evidence="12">
    <location>
        <begin position="871"/>
        <end position="893"/>
    </location>
</feature>
<evidence type="ECO:0000256" key="5">
    <source>
        <dbReference type="ARBA" id="ARBA00022989"/>
    </source>
</evidence>
<feature type="compositionally biased region" description="Basic residues" evidence="12">
    <location>
        <begin position="1067"/>
        <end position="1079"/>
    </location>
</feature>
<feature type="domain" description="SUN" evidence="15">
    <location>
        <begin position="354"/>
        <end position="514"/>
    </location>
</feature>
<dbReference type="PROSITE" id="PS51469">
    <property type="entry name" value="SUN"/>
    <property type="match status" value="1"/>
</dbReference>
<comment type="subunit">
    <text evidence="10">Interacts with EMP65.</text>
</comment>
<evidence type="ECO:0000256" key="12">
    <source>
        <dbReference type="SAM" id="MobiDB-lite"/>
    </source>
</evidence>
<evidence type="ECO:0000256" key="2">
    <source>
        <dbReference type="ARBA" id="ARBA00022692"/>
    </source>
</evidence>
<keyword evidence="4" id="KW-0256">Endoplasmic reticulum</keyword>
<evidence type="ECO:0000256" key="11">
    <source>
        <dbReference type="SAM" id="Coils"/>
    </source>
</evidence>
<proteinExistence type="inferred from homology"/>
<dbReference type="FunFam" id="2.60.120.260:FF:000099">
    <property type="entry name" value="Uncharacterized protein, isoform C"/>
    <property type="match status" value="1"/>
</dbReference>
<feature type="compositionally biased region" description="Polar residues" evidence="12">
    <location>
        <begin position="1328"/>
        <end position="1348"/>
    </location>
</feature>
<evidence type="ECO:0000256" key="14">
    <source>
        <dbReference type="SAM" id="SignalP"/>
    </source>
</evidence>
<feature type="region of interest" description="Disordered" evidence="12">
    <location>
        <begin position="1206"/>
        <end position="1358"/>
    </location>
</feature>
<comment type="subcellular location">
    <subcellularLocation>
        <location evidence="8">Endomembrane system</location>
        <topology evidence="8">Single-pass type I membrane protein</topology>
    </subcellularLocation>
    <subcellularLocation>
        <location evidence="1">Endoplasmic reticulum membrane</location>
        <topology evidence="1">Single-pass membrane protein</topology>
    </subcellularLocation>
</comment>
<keyword evidence="5 13" id="KW-1133">Transmembrane helix</keyword>
<feature type="compositionally biased region" description="Polar residues" evidence="12">
    <location>
        <begin position="806"/>
        <end position="819"/>
    </location>
</feature>
<dbReference type="Pfam" id="PF07738">
    <property type="entry name" value="Sad1_UNC"/>
    <property type="match status" value="1"/>
</dbReference>
<feature type="region of interest" description="Disordered" evidence="12">
    <location>
        <begin position="1063"/>
        <end position="1107"/>
    </location>
</feature>
<evidence type="ECO:0000256" key="4">
    <source>
        <dbReference type="ARBA" id="ARBA00022824"/>
    </source>
</evidence>
<feature type="region of interest" description="Disordered" evidence="12">
    <location>
        <begin position="137"/>
        <end position="290"/>
    </location>
</feature>
<evidence type="ECO:0000313" key="16">
    <source>
        <dbReference type="EMBL" id="CAD7078894.1"/>
    </source>
</evidence>
<feature type="region of interest" description="Disordered" evidence="12">
    <location>
        <begin position="846"/>
        <end position="903"/>
    </location>
</feature>
<feature type="compositionally biased region" description="Basic and acidic residues" evidence="12">
    <location>
        <begin position="790"/>
        <end position="805"/>
    </location>
</feature>
<feature type="compositionally biased region" description="Polar residues" evidence="12">
    <location>
        <begin position="1216"/>
        <end position="1227"/>
    </location>
</feature>
<dbReference type="InParanoid" id="A0A7R8UDW7"/>
<keyword evidence="6 13" id="KW-0472">Membrane</keyword>
<keyword evidence="2 13" id="KW-0812">Transmembrane</keyword>
<evidence type="ECO:0000313" key="17">
    <source>
        <dbReference type="Proteomes" id="UP000594454"/>
    </source>
</evidence>
<feature type="coiled-coil region" evidence="11">
    <location>
        <begin position="334"/>
        <end position="361"/>
    </location>
</feature>
<evidence type="ECO:0000256" key="7">
    <source>
        <dbReference type="ARBA" id="ARBA00023180"/>
    </source>
</evidence>
<reference evidence="16 17" key="1">
    <citation type="submission" date="2020-11" db="EMBL/GenBank/DDBJ databases">
        <authorList>
            <person name="Wallbank WR R."/>
            <person name="Pardo Diaz C."/>
            <person name="Kozak K."/>
            <person name="Martin S."/>
            <person name="Jiggins C."/>
            <person name="Moest M."/>
            <person name="Warren A I."/>
            <person name="Generalovic N T."/>
            <person name="Byers J.R.P. K."/>
            <person name="Montejo-Kovacevich G."/>
            <person name="Yen C E."/>
        </authorList>
    </citation>
    <scope>NUCLEOTIDE SEQUENCE [LARGE SCALE GENOMIC DNA]</scope>
</reference>
<evidence type="ECO:0000256" key="9">
    <source>
        <dbReference type="ARBA" id="ARBA00061226"/>
    </source>
</evidence>
<feature type="compositionally biased region" description="Low complexity" evidence="12">
    <location>
        <begin position="155"/>
        <end position="169"/>
    </location>
</feature>
<protein>
    <recommendedName>
        <fullName evidence="15">SUN domain-containing protein</fullName>
    </recommendedName>
</protein>
<accession>A0A7R8UDW7</accession>
<evidence type="ECO:0000256" key="13">
    <source>
        <dbReference type="SAM" id="Phobius"/>
    </source>
</evidence>
<dbReference type="InterPro" id="IPR012919">
    <property type="entry name" value="SUN_dom"/>
</dbReference>
<dbReference type="InterPro" id="IPR045120">
    <property type="entry name" value="Suco/Slp1-like"/>
</dbReference>
<feature type="region of interest" description="Disordered" evidence="12">
    <location>
        <begin position="704"/>
        <end position="820"/>
    </location>
</feature>
<feature type="transmembrane region" description="Helical" evidence="13">
    <location>
        <begin position="1027"/>
        <end position="1047"/>
    </location>
</feature>
<feature type="chain" id="PRO_5031320376" description="SUN domain-containing protein" evidence="14">
    <location>
        <begin position="32"/>
        <end position="1392"/>
    </location>
</feature>
<feature type="compositionally biased region" description="Polar residues" evidence="12">
    <location>
        <begin position="1278"/>
        <end position="1302"/>
    </location>
</feature>
<organism evidence="16 17">
    <name type="scientific">Hermetia illucens</name>
    <name type="common">Black soldier fly</name>
    <dbReference type="NCBI Taxonomy" id="343691"/>
    <lineage>
        <taxon>Eukaryota</taxon>
        <taxon>Metazoa</taxon>
        <taxon>Ecdysozoa</taxon>
        <taxon>Arthropoda</taxon>
        <taxon>Hexapoda</taxon>
        <taxon>Insecta</taxon>
        <taxon>Pterygota</taxon>
        <taxon>Neoptera</taxon>
        <taxon>Endopterygota</taxon>
        <taxon>Diptera</taxon>
        <taxon>Brachycera</taxon>
        <taxon>Stratiomyomorpha</taxon>
        <taxon>Stratiomyidae</taxon>
        <taxon>Hermetiinae</taxon>
        <taxon>Hermetia</taxon>
    </lineage>
</organism>
<dbReference type="OrthoDB" id="266334at2759"/>
<feature type="region of interest" description="Disordered" evidence="12">
    <location>
        <begin position="1169"/>
        <end position="1188"/>
    </location>
</feature>
<keyword evidence="11" id="KW-0175">Coiled coil</keyword>
<feature type="region of interest" description="Disordered" evidence="12">
    <location>
        <begin position="919"/>
        <end position="938"/>
    </location>
</feature>
<feature type="region of interest" description="Disordered" evidence="12">
    <location>
        <begin position="1364"/>
        <end position="1383"/>
    </location>
</feature>